<name>A0A143PMD6_LUTPR</name>
<organism evidence="1 2">
    <name type="scientific">Luteitalea pratensis</name>
    <dbReference type="NCBI Taxonomy" id="1855912"/>
    <lineage>
        <taxon>Bacteria</taxon>
        <taxon>Pseudomonadati</taxon>
        <taxon>Acidobacteriota</taxon>
        <taxon>Vicinamibacteria</taxon>
        <taxon>Vicinamibacterales</taxon>
        <taxon>Vicinamibacteraceae</taxon>
        <taxon>Luteitalea</taxon>
    </lineage>
</organism>
<dbReference type="InterPro" id="IPR000801">
    <property type="entry name" value="Esterase-like"/>
</dbReference>
<evidence type="ECO:0000313" key="1">
    <source>
        <dbReference type="EMBL" id="AMY09238.1"/>
    </source>
</evidence>
<dbReference type="SUPFAM" id="SSF81296">
    <property type="entry name" value="E set domains"/>
    <property type="match status" value="1"/>
</dbReference>
<dbReference type="InterPro" id="IPR050583">
    <property type="entry name" value="Mycobacterial_A85_antigen"/>
</dbReference>
<protein>
    <submittedName>
        <fullName evidence="1">Carbohydrate acetyl esterase/feruloyl esterase</fullName>
    </submittedName>
</protein>
<gene>
    <name evidence="1" type="primary">axe1-6A_3</name>
    <name evidence="1" type="ORF">LuPra_02451</name>
</gene>
<dbReference type="PANTHER" id="PTHR48098:SF1">
    <property type="entry name" value="DIACYLGLYCEROL ACYLTRANSFERASE_MYCOLYLTRANSFERASE AG85A"/>
    <property type="match status" value="1"/>
</dbReference>
<dbReference type="STRING" id="1855912.LuPra_02451"/>
<dbReference type="InterPro" id="IPR013783">
    <property type="entry name" value="Ig-like_fold"/>
</dbReference>
<dbReference type="InterPro" id="IPR014756">
    <property type="entry name" value="Ig_E-set"/>
</dbReference>
<dbReference type="InterPro" id="IPR029058">
    <property type="entry name" value="AB_hydrolase_fold"/>
</dbReference>
<dbReference type="RefSeq" id="WP_110171000.1">
    <property type="nucleotide sequence ID" value="NZ_CP015136.1"/>
</dbReference>
<dbReference type="GO" id="GO:0016747">
    <property type="term" value="F:acyltransferase activity, transferring groups other than amino-acyl groups"/>
    <property type="evidence" value="ECO:0007669"/>
    <property type="project" value="TreeGrafter"/>
</dbReference>
<reference evidence="2" key="2">
    <citation type="submission" date="2016-04" db="EMBL/GenBank/DDBJ databases">
        <title>First Complete Genome Sequence of a Subdivision 6 Acidobacterium.</title>
        <authorList>
            <person name="Huang S."/>
            <person name="Vieira S."/>
            <person name="Bunk B."/>
            <person name="Riedel T."/>
            <person name="Sproeer C."/>
            <person name="Overmann J."/>
        </authorList>
    </citation>
    <scope>NUCLEOTIDE SEQUENCE [LARGE SCALE GENOMIC DNA]</scope>
    <source>
        <strain evidence="2">DSM 100886 HEG_-6_39</strain>
    </source>
</reference>
<proteinExistence type="predicted"/>
<accession>A0A143PMD6</accession>
<dbReference type="Proteomes" id="UP000076079">
    <property type="component" value="Chromosome"/>
</dbReference>
<dbReference type="AlphaFoldDB" id="A0A143PMD6"/>
<dbReference type="PANTHER" id="PTHR48098">
    <property type="entry name" value="ENTEROCHELIN ESTERASE-RELATED"/>
    <property type="match status" value="1"/>
</dbReference>
<dbReference type="Gene3D" id="3.40.50.1820">
    <property type="entry name" value="alpha/beta hydrolase"/>
    <property type="match status" value="1"/>
</dbReference>
<dbReference type="KEGG" id="abac:LuPra_02451"/>
<dbReference type="Pfam" id="PF00756">
    <property type="entry name" value="Esterase"/>
    <property type="match status" value="1"/>
</dbReference>
<dbReference type="PATRIC" id="fig|1813736.3.peg.2575"/>
<dbReference type="OrthoDB" id="9803578at2"/>
<dbReference type="Gene3D" id="2.60.40.10">
    <property type="entry name" value="Immunoglobulins"/>
    <property type="match status" value="1"/>
</dbReference>
<reference evidence="1 2" key="1">
    <citation type="journal article" date="2016" name="Genome Announc.">
        <title>First Complete Genome Sequence of a Subdivision 6 Acidobacterium Strain.</title>
        <authorList>
            <person name="Huang S."/>
            <person name="Vieira S."/>
            <person name="Bunk B."/>
            <person name="Riedel T."/>
            <person name="Sproer C."/>
            <person name="Overmann J."/>
        </authorList>
    </citation>
    <scope>NUCLEOTIDE SEQUENCE [LARGE SCALE GENOMIC DNA]</scope>
    <source>
        <strain evidence="2">DSM 100886 HEG_-6_39</strain>
    </source>
</reference>
<sequence length="293" mass="31646" precursor="true">MTRGEDGVWSATIGPLKPEYYVYVYVVDGVQTLDPQNIFHVRDGRRYGNALRIAGEFTRNYAVNDVPHGTVSLVWYPSPALKMTRRLYVYTPPGYETGTARYPVLFLLHGGGGDEDAWTALGRAPQIMDNLIAQGKAKPMIVVMTNENANQTAAPDFVPAPPPAPGSGNPMQGTAMLDFPTSIITDLVPFVDQAYRTLPDRENRAIAGLSMGGAMTLLAAFNNLDTFAWVGIFSAGLPPMPGVRVQIAPPPNAASLRSSKRPVMVTSGRFGVSPFRTWRQGCSSRRTDAGVGG</sequence>
<evidence type="ECO:0000313" key="2">
    <source>
        <dbReference type="Proteomes" id="UP000076079"/>
    </source>
</evidence>
<keyword evidence="2" id="KW-1185">Reference proteome</keyword>
<dbReference type="SUPFAM" id="SSF53474">
    <property type="entry name" value="alpha/beta-Hydrolases"/>
    <property type="match status" value="1"/>
</dbReference>
<dbReference type="EMBL" id="CP015136">
    <property type="protein sequence ID" value="AMY09238.1"/>
    <property type="molecule type" value="Genomic_DNA"/>
</dbReference>